<protein>
    <recommendedName>
        <fullName evidence="2">NAD(P)-binding domain-containing protein</fullName>
    </recommendedName>
</protein>
<dbReference type="SUPFAM" id="SSF51735">
    <property type="entry name" value="NAD(P)-binding Rossmann-fold domains"/>
    <property type="match status" value="1"/>
</dbReference>
<comment type="caution">
    <text evidence="3">The sequence shown here is derived from an EMBL/GenBank/DDBJ whole genome shotgun (WGS) entry which is preliminary data.</text>
</comment>
<comment type="similarity">
    <text evidence="1">Belongs to the avfA family.</text>
</comment>
<feature type="domain" description="NAD(P)-binding" evidence="2">
    <location>
        <begin position="9"/>
        <end position="218"/>
    </location>
</feature>
<gene>
    <name evidence="3" type="ORF">CCHLO57077_00019001</name>
</gene>
<evidence type="ECO:0000313" key="4">
    <source>
        <dbReference type="Proteomes" id="UP001160390"/>
    </source>
</evidence>
<dbReference type="PANTHER" id="PTHR15020:SF50">
    <property type="entry name" value="UPF0659 PROTEIN YMR090W"/>
    <property type="match status" value="1"/>
</dbReference>
<dbReference type="EMBL" id="CABFNP030000406">
    <property type="protein sequence ID" value="CAI6013780.1"/>
    <property type="molecule type" value="Genomic_DNA"/>
</dbReference>
<dbReference type="InterPro" id="IPR016040">
    <property type="entry name" value="NAD(P)-bd_dom"/>
</dbReference>
<dbReference type="AlphaFoldDB" id="A0AA35LNY9"/>
<evidence type="ECO:0000256" key="1">
    <source>
        <dbReference type="ARBA" id="ARBA00038376"/>
    </source>
</evidence>
<keyword evidence="4" id="KW-1185">Reference proteome</keyword>
<sequence>MSYHVLLVGGHGKVAQYLTPLLLKRSWTVTSVIRTHDQVPTIQKHGIDQPGKLNVLVYDVEKISSKRQAGDLLHELKPDYIVWSAGAGGKGSPERTFRIDRDAAIHLIHAAAAIPTITRFLLISHNGSRQLAAPWWSPGEWEKFYDWVTNGTLANYFKAKLVADEELYRVSRESKTIIGISLRPATLTTKPAGKVTLGKTPCVHGYVSRESVARAADGLLAAKGIRNSWVDIYDGEEDLDEAVLRVVNNNVDAAEGDPVYVR</sequence>
<accession>A0AA35LNY9</accession>
<evidence type="ECO:0000313" key="3">
    <source>
        <dbReference type="EMBL" id="CAI6013780.1"/>
    </source>
</evidence>
<reference evidence="3" key="1">
    <citation type="submission" date="2023-01" db="EMBL/GenBank/DDBJ databases">
        <authorList>
            <person name="Piombo E."/>
        </authorList>
    </citation>
    <scope>NUCLEOTIDE SEQUENCE</scope>
</reference>
<dbReference type="PANTHER" id="PTHR15020">
    <property type="entry name" value="FLAVIN REDUCTASE-RELATED"/>
    <property type="match status" value="1"/>
</dbReference>
<dbReference type="Proteomes" id="UP001160390">
    <property type="component" value="Unassembled WGS sequence"/>
</dbReference>
<dbReference type="Gene3D" id="3.40.50.720">
    <property type="entry name" value="NAD(P)-binding Rossmann-like Domain"/>
    <property type="match status" value="1"/>
</dbReference>
<dbReference type="Pfam" id="PF13460">
    <property type="entry name" value="NAD_binding_10"/>
    <property type="match status" value="1"/>
</dbReference>
<evidence type="ECO:0000259" key="2">
    <source>
        <dbReference type="Pfam" id="PF13460"/>
    </source>
</evidence>
<proteinExistence type="inferred from homology"/>
<organism evidence="3 4">
    <name type="scientific">Clonostachys chloroleuca</name>
    <dbReference type="NCBI Taxonomy" id="1926264"/>
    <lineage>
        <taxon>Eukaryota</taxon>
        <taxon>Fungi</taxon>
        <taxon>Dikarya</taxon>
        <taxon>Ascomycota</taxon>
        <taxon>Pezizomycotina</taxon>
        <taxon>Sordariomycetes</taxon>
        <taxon>Hypocreomycetidae</taxon>
        <taxon>Hypocreales</taxon>
        <taxon>Bionectriaceae</taxon>
        <taxon>Clonostachys</taxon>
    </lineage>
</organism>
<dbReference type="InterPro" id="IPR036291">
    <property type="entry name" value="NAD(P)-bd_dom_sf"/>
</dbReference>
<name>A0AA35LNY9_9HYPO</name>